<protein>
    <submittedName>
        <fullName evidence="2">Uncharacterized protein</fullName>
    </submittedName>
</protein>
<dbReference type="Proteomes" id="UP000041254">
    <property type="component" value="Unassembled WGS sequence"/>
</dbReference>
<feature type="region of interest" description="Disordered" evidence="1">
    <location>
        <begin position="407"/>
        <end position="452"/>
    </location>
</feature>
<accession>A0A0G4FFD2</accession>
<feature type="region of interest" description="Disordered" evidence="1">
    <location>
        <begin position="107"/>
        <end position="158"/>
    </location>
</feature>
<feature type="region of interest" description="Disordered" evidence="1">
    <location>
        <begin position="495"/>
        <end position="517"/>
    </location>
</feature>
<dbReference type="EMBL" id="CDMY01000427">
    <property type="protein sequence ID" value="CEM11889.1"/>
    <property type="molecule type" value="Genomic_DNA"/>
</dbReference>
<feature type="compositionally biased region" description="Basic and acidic residues" evidence="1">
    <location>
        <begin position="133"/>
        <end position="151"/>
    </location>
</feature>
<feature type="region of interest" description="Disordered" evidence="1">
    <location>
        <begin position="335"/>
        <end position="378"/>
    </location>
</feature>
<feature type="compositionally biased region" description="Low complexity" evidence="1">
    <location>
        <begin position="594"/>
        <end position="604"/>
    </location>
</feature>
<proteinExistence type="predicted"/>
<dbReference type="InParanoid" id="A0A0G4FFD2"/>
<dbReference type="AlphaFoldDB" id="A0A0G4FFD2"/>
<evidence type="ECO:0000313" key="3">
    <source>
        <dbReference type="Proteomes" id="UP000041254"/>
    </source>
</evidence>
<feature type="compositionally biased region" description="Pro residues" evidence="1">
    <location>
        <begin position="366"/>
        <end position="375"/>
    </location>
</feature>
<feature type="region of interest" description="Disordered" evidence="1">
    <location>
        <begin position="173"/>
        <end position="251"/>
    </location>
</feature>
<evidence type="ECO:0000313" key="2">
    <source>
        <dbReference type="EMBL" id="CEM11889.1"/>
    </source>
</evidence>
<gene>
    <name evidence="2" type="ORF">Vbra_15258</name>
</gene>
<feature type="region of interest" description="Disordered" evidence="1">
    <location>
        <begin position="25"/>
        <end position="57"/>
    </location>
</feature>
<feature type="compositionally biased region" description="Polar residues" evidence="1">
    <location>
        <begin position="120"/>
        <end position="130"/>
    </location>
</feature>
<feature type="compositionally biased region" description="Basic and acidic residues" evidence="1">
    <location>
        <begin position="173"/>
        <end position="187"/>
    </location>
</feature>
<sequence>MVKAFSSGVGKMVLGAAGVPFSLEWRPPTRGGPGEMLVNTTDRTDRPLPTGKSPSQLVKPLAGPVVRRVFRGWTAVRVSAAEQSLIIGERQQDHMDTAGRADGRQLEETDNSLPPLPDPHTQQQHPSAPASSAKDHPHPQQHDTADGRDSAAEGPTAPSTADIAQADVDAMHIDGDKGTDHTEERDCNTAVERVGGRVGVGHGGERVVAEEGETVVGDGERGLPETGVSPADGPTAPSIAEPPAPAAGETDTHIDKDAEADDDTPADGADGAVVVGGGDERCGVTEEVGVVGVGQHGGQAEAEETTIAACDGDEGEGHAAVNDMAPEALHDGGEVASKALSPPSPLPHTDQHHDKQLMSGDAAPSIAPPPSPPVASPVEMADADIDGMEGDQPDNDATAAALNSCGLAGPGCEDRNMQHGLSPIAPGKRPRDQARKKQTAQRQRETPETEEGLLISAKAALESHAAHSKTDIHLDMDSIHYDVVDDVTVRVTVPVEPDDGKPFSVTETVTRGGASGRVATRSTGWDFRELWSKLEQALGVHDDVPQPPPSKKRRQQSSPTESRHDSGAAAGGGVQYEEAVDMDVMEEARKAEAAEAAEAATRIN</sequence>
<organism evidence="2 3">
    <name type="scientific">Vitrella brassicaformis (strain CCMP3155)</name>
    <dbReference type="NCBI Taxonomy" id="1169540"/>
    <lineage>
        <taxon>Eukaryota</taxon>
        <taxon>Sar</taxon>
        <taxon>Alveolata</taxon>
        <taxon>Colpodellida</taxon>
        <taxon>Vitrellaceae</taxon>
        <taxon>Vitrella</taxon>
    </lineage>
</organism>
<reference evidence="2 3" key="1">
    <citation type="submission" date="2014-11" db="EMBL/GenBank/DDBJ databases">
        <authorList>
            <person name="Zhu J."/>
            <person name="Qi W."/>
            <person name="Song R."/>
        </authorList>
    </citation>
    <scope>NUCLEOTIDE SEQUENCE [LARGE SCALE GENOMIC DNA]</scope>
</reference>
<evidence type="ECO:0000256" key="1">
    <source>
        <dbReference type="SAM" id="MobiDB-lite"/>
    </source>
</evidence>
<dbReference type="VEuPathDB" id="CryptoDB:Vbra_15258"/>
<keyword evidence="3" id="KW-1185">Reference proteome</keyword>
<feature type="region of interest" description="Disordered" evidence="1">
    <location>
        <begin position="538"/>
        <end position="604"/>
    </location>
</feature>
<name>A0A0G4FFD2_VITBC</name>